<dbReference type="AlphaFoldDB" id="A0A0B7FBA4"/>
<dbReference type="Proteomes" id="UP000059188">
    <property type="component" value="Unassembled WGS sequence"/>
</dbReference>
<evidence type="ECO:0000313" key="2">
    <source>
        <dbReference type="Proteomes" id="UP000059188"/>
    </source>
</evidence>
<dbReference type="EMBL" id="LN679254">
    <property type="protein sequence ID" value="CEL54209.1"/>
    <property type="molecule type" value="Genomic_DNA"/>
</dbReference>
<dbReference type="OrthoDB" id="3243782at2759"/>
<sequence length="982" mass="111318">MLPHINGDIEKGSMILPQYRQLPGSTDCGYFVCQALSALAMNHKISLDNLMNLQEVKSRVARILEECRDGALENICNGYIPEPPIYLHCPPVVAPPPWLSTMKINPSPSIQQRKVWSVPQISRSLSEPNQDMKPESLSGGWGEIFGDRVQENFAIIDLEQLNSYLDALDNKTYSIPAGLLHGVGGHIPESLMKALLLEDNSDTSVSWLPGAKVPLDSDSDSLEEPNGGLGVPRFLASLGYLGGQQEQKEALLTGCHNGQPLRLNWAKESFHIDEDWLTAGLTVDSLSITLHTPHFLENVSMHVKKLSHIPNFTWAHTGSANPFRINIFFPSYEKGKNAGGRYITMLTVQDYTTWYHQVVLQAIMQAELHCSPQLRHAVTSIRQELPVTYANAEDLASRGNQGSLHKGYPVYYEVFDLIIHFARLIVDNTRSLAKFKGFFFHIWGSGLKSIGHQLSNPKGSALLSIFKHYPFLDWTVQNPRDIVVDVGLEINIKQEELPSRANDMTLIWKLSGLKDLIQAAWRKGHINAYMHSHVVAGLSAAPRSSISQMFFYFHAYMKDKVITYRHRDSSIGVGFSPKDGLGDTDQYNKELEKLKHGWTKSPGCYGVRLEWRCGLWAADQTLKLDPSLWVQRFLMKGAILAFRTHHVVQLKMAFLQTYDWFFRRLQALSVARRQTNEVLLFAVALHYLIHGLVKRPDEMSSSRYMAKTLALISRSIAYGFASVDPMALAPDLCGMTPALEFRDYKILQYTSRHNPAGARLKPTVSLSKSDRTILEGIKRIQDKQAQKRTIRIGQRMLQGNQDVTGDTHTALGQHPADAEDFLFFERLINNDLAAWLWSKFPARDRTEKPDRFSYQAPFKLRHWNKSVAPAVYYTKRTSRTGFNVVINKLFPADWTIKDRGKIWESYQTLILNPIARRLEGGGEGTRGQAARTEEYQGWINRVIESWEYLPCVQDDRIWSYKGSGGKRIYMLYPNPTMKGANW</sequence>
<protein>
    <submittedName>
        <fullName evidence="1">Capsular polysaccharide export protein</fullName>
    </submittedName>
</protein>
<proteinExistence type="predicted"/>
<evidence type="ECO:0000313" key="1">
    <source>
        <dbReference type="EMBL" id="CEL54209.1"/>
    </source>
</evidence>
<gene>
    <name evidence="1" type="ORF">RSOLAG1IB_11607</name>
</gene>
<organism evidence="1 2">
    <name type="scientific">Thanatephorus cucumeris (strain AG1-IB / isolate 7/3/14)</name>
    <name type="common">Lettuce bottom rot fungus</name>
    <name type="synonym">Rhizoctonia solani</name>
    <dbReference type="NCBI Taxonomy" id="1108050"/>
    <lineage>
        <taxon>Eukaryota</taxon>
        <taxon>Fungi</taxon>
        <taxon>Dikarya</taxon>
        <taxon>Basidiomycota</taxon>
        <taxon>Agaricomycotina</taxon>
        <taxon>Agaricomycetes</taxon>
        <taxon>Cantharellales</taxon>
        <taxon>Ceratobasidiaceae</taxon>
        <taxon>Rhizoctonia</taxon>
        <taxon>Rhizoctonia solani AG-1</taxon>
    </lineage>
</organism>
<reference evidence="1 2" key="1">
    <citation type="submission" date="2014-11" db="EMBL/GenBank/DDBJ databases">
        <authorList>
            <person name="Wibberg Daniel"/>
        </authorList>
    </citation>
    <scope>NUCLEOTIDE SEQUENCE [LARGE SCALE GENOMIC DNA]</scope>
    <source>
        <strain evidence="1">Rhizoctonia solani AG1-IB 7/3/14</strain>
    </source>
</reference>
<name>A0A0B7FBA4_THACB</name>
<keyword evidence="2" id="KW-1185">Reference proteome</keyword>
<accession>A0A0B7FBA4</accession>